<dbReference type="InterPro" id="IPR012337">
    <property type="entry name" value="RNaseH-like_sf"/>
</dbReference>
<proteinExistence type="predicted"/>
<evidence type="ECO:0000313" key="3">
    <source>
        <dbReference type="Proteomes" id="UP000037510"/>
    </source>
</evidence>
<reference evidence="2 3" key="1">
    <citation type="journal article" date="2015" name="Genome Biol. Evol.">
        <title>The genome of winter moth (Operophtera brumata) provides a genomic perspective on sexual dimorphism and phenology.</title>
        <authorList>
            <person name="Derks M.F."/>
            <person name="Smit S."/>
            <person name="Salis L."/>
            <person name="Schijlen E."/>
            <person name="Bossers A."/>
            <person name="Mateman C."/>
            <person name="Pijl A.S."/>
            <person name="de Ridder D."/>
            <person name="Groenen M.A."/>
            <person name="Visser M.E."/>
            <person name="Megens H.J."/>
        </authorList>
    </citation>
    <scope>NUCLEOTIDE SEQUENCE [LARGE SCALE GENOMIC DNA]</scope>
    <source>
        <strain evidence="2">WM2013NL</strain>
        <tissue evidence="2">Head and thorax</tissue>
    </source>
</reference>
<name>A0A0L7L8Y1_OPEBR</name>
<sequence length="662" mass="73983">MAAASIQTIWHHALLVIGIKEYSTVDKGPFIIHVAREEPDPSAGTTIRPIKFGQFLSNHHVTNICSDGIKQVGRNRISVEFRTAVDANKFLDNTTLLFQYKYIASIPVFNITRMGLVQNVPVDMSMEEFATSLEVPSGCGFVVKARRLNRKSHDEGKVPIGPLLVPFWINQQKILFLFIQKMFSLLIQYSLTQLLQKRGWINYCENLSPRTPPSLVWKQIKRYRGACNSMDITSNDPLSWVEAFSDKLAPSSVPNYDSIPVSPLFLPSVCTFDSNFSFHELQLALDGLKDTSPGVDDHGLSLSASKSSCIVFSKKRTPPVIDLYVNQVLIPQVNGTKFLGIHLDSRMNGIPHTNYISQICEKNVNVLRSLSGVWWGSHPYCQKLLYNAIVRSHLDYGSFLLDPCTKLALGKLDRVQSKCLRIIISAMKSSPLDAMQVECVDPPLSLRRHLLETHINDHQDKIPCLVRSFMKYSRLPHPVVQSQIISLFSTPYEALIYQPNIVLDFGIAKGSLNARQIFYEQLHSKYHGWLPIFTDASKLSNTSPVGSAVWIPSSKIILSFKCSSATSVFTGESIALLESINFVKSHNLNNSIVFTDSKSSLQSILSNPFRSKSRFPITLKIRESLLKCHELGINIVLAWIPGHAGIPGNESVDSCAKQAAQI</sequence>
<dbReference type="GO" id="GO:0003676">
    <property type="term" value="F:nucleic acid binding"/>
    <property type="evidence" value="ECO:0007669"/>
    <property type="project" value="InterPro"/>
</dbReference>
<dbReference type="STRING" id="104452.A0A0L7L8Y1"/>
<dbReference type="Pfam" id="PF00075">
    <property type="entry name" value="RNase_H"/>
    <property type="match status" value="1"/>
</dbReference>
<keyword evidence="3" id="KW-1185">Reference proteome</keyword>
<gene>
    <name evidence="2" type="ORF">OBRU01_13299</name>
</gene>
<protein>
    <submittedName>
        <fullName evidence="2">Putative pol-like protein</fullName>
    </submittedName>
</protein>
<feature type="domain" description="RNase H type-1" evidence="1">
    <location>
        <begin position="526"/>
        <end position="661"/>
    </location>
</feature>
<dbReference type="GO" id="GO:0004523">
    <property type="term" value="F:RNA-DNA hybrid ribonuclease activity"/>
    <property type="evidence" value="ECO:0007669"/>
    <property type="project" value="InterPro"/>
</dbReference>
<dbReference type="CDD" id="cd09276">
    <property type="entry name" value="Rnase_HI_RT_non_LTR"/>
    <property type="match status" value="1"/>
</dbReference>
<organism evidence="2 3">
    <name type="scientific">Operophtera brumata</name>
    <name type="common">Winter moth</name>
    <name type="synonym">Phalaena brumata</name>
    <dbReference type="NCBI Taxonomy" id="104452"/>
    <lineage>
        <taxon>Eukaryota</taxon>
        <taxon>Metazoa</taxon>
        <taxon>Ecdysozoa</taxon>
        <taxon>Arthropoda</taxon>
        <taxon>Hexapoda</taxon>
        <taxon>Insecta</taxon>
        <taxon>Pterygota</taxon>
        <taxon>Neoptera</taxon>
        <taxon>Endopterygota</taxon>
        <taxon>Lepidoptera</taxon>
        <taxon>Glossata</taxon>
        <taxon>Ditrysia</taxon>
        <taxon>Geometroidea</taxon>
        <taxon>Geometridae</taxon>
        <taxon>Larentiinae</taxon>
        <taxon>Operophtera</taxon>
    </lineage>
</organism>
<dbReference type="EMBL" id="JTDY01002242">
    <property type="protein sequence ID" value="KOB71820.1"/>
    <property type="molecule type" value="Genomic_DNA"/>
</dbReference>
<evidence type="ECO:0000259" key="1">
    <source>
        <dbReference type="PROSITE" id="PS50879"/>
    </source>
</evidence>
<accession>A0A0L7L8Y1</accession>
<dbReference type="InterPro" id="IPR002156">
    <property type="entry name" value="RNaseH_domain"/>
</dbReference>
<dbReference type="SUPFAM" id="SSF53098">
    <property type="entry name" value="Ribonuclease H-like"/>
    <property type="match status" value="1"/>
</dbReference>
<evidence type="ECO:0000313" key="2">
    <source>
        <dbReference type="EMBL" id="KOB71820.1"/>
    </source>
</evidence>
<dbReference type="InterPro" id="IPR036397">
    <property type="entry name" value="RNaseH_sf"/>
</dbReference>
<dbReference type="AlphaFoldDB" id="A0A0L7L8Y1"/>
<dbReference type="Proteomes" id="UP000037510">
    <property type="component" value="Unassembled WGS sequence"/>
</dbReference>
<feature type="non-terminal residue" evidence="2">
    <location>
        <position position="662"/>
    </location>
</feature>
<dbReference type="PROSITE" id="PS50879">
    <property type="entry name" value="RNASE_H_1"/>
    <property type="match status" value="1"/>
</dbReference>
<dbReference type="Gene3D" id="3.30.420.10">
    <property type="entry name" value="Ribonuclease H-like superfamily/Ribonuclease H"/>
    <property type="match status" value="1"/>
</dbReference>
<comment type="caution">
    <text evidence="2">The sequence shown here is derived from an EMBL/GenBank/DDBJ whole genome shotgun (WGS) entry which is preliminary data.</text>
</comment>